<feature type="region of interest" description="Disordered" evidence="2">
    <location>
        <begin position="1"/>
        <end position="38"/>
    </location>
</feature>
<keyword evidence="1" id="KW-0175">Coiled coil</keyword>
<name>A0A7S0ENT0_9CRYP</name>
<evidence type="ECO:0000256" key="2">
    <source>
        <dbReference type="SAM" id="MobiDB-lite"/>
    </source>
</evidence>
<evidence type="ECO:0000313" key="3">
    <source>
        <dbReference type="EMBL" id="CAD8489109.1"/>
    </source>
</evidence>
<organism evidence="3">
    <name type="scientific">Hanusia phi</name>
    <dbReference type="NCBI Taxonomy" id="3032"/>
    <lineage>
        <taxon>Eukaryota</taxon>
        <taxon>Cryptophyceae</taxon>
        <taxon>Pyrenomonadales</taxon>
        <taxon>Geminigeraceae</taxon>
        <taxon>Hanusia</taxon>
    </lineage>
</organism>
<reference evidence="3" key="1">
    <citation type="submission" date="2021-01" db="EMBL/GenBank/DDBJ databases">
        <authorList>
            <person name="Corre E."/>
            <person name="Pelletier E."/>
            <person name="Niang G."/>
            <person name="Scheremetjew M."/>
            <person name="Finn R."/>
            <person name="Kale V."/>
            <person name="Holt S."/>
            <person name="Cochrane G."/>
            <person name="Meng A."/>
            <person name="Brown T."/>
            <person name="Cohen L."/>
        </authorList>
    </citation>
    <scope>NUCLEOTIDE SEQUENCE</scope>
    <source>
        <strain evidence="3">CCMP325</strain>
    </source>
</reference>
<protein>
    <submittedName>
        <fullName evidence="3">Uncharacterized protein</fullName>
    </submittedName>
</protein>
<sequence length="125" mass="13709">MVKMQQAEDPAASDAAKEETETASVHSAPIVTSQPEASTPIDPYAILSEILAEGEEVVPAPKPPVVNTTYQSQKEKKFLKTKHKQLQKSVKQLGGRLTQAKQDLKKAKLEIAFLEAKRRSLLAET</sequence>
<gene>
    <name evidence="3" type="ORF">HPHI1048_LOCUS13186</name>
</gene>
<feature type="compositionally biased region" description="Polar residues" evidence="2">
    <location>
        <begin position="22"/>
        <end position="37"/>
    </location>
</feature>
<dbReference type="EMBL" id="HBEO01019475">
    <property type="protein sequence ID" value="CAD8489109.1"/>
    <property type="molecule type" value="Transcribed_RNA"/>
</dbReference>
<dbReference type="AlphaFoldDB" id="A0A7S0ENT0"/>
<feature type="coiled-coil region" evidence="1">
    <location>
        <begin position="83"/>
        <end position="124"/>
    </location>
</feature>
<accession>A0A7S0ENT0</accession>
<evidence type="ECO:0000256" key="1">
    <source>
        <dbReference type="SAM" id="Coils"/>
    </source>
</evidence>
<proteinExistence type="predicted"/>